<dbReference type="InterPro" id="IPR051915">
    <property type="entry name" value="Cellulose_Degrad_GH3"/>
</dbReference>
<evidence type="ECO:0000256" key="2">
    <source>
        <dbReference type="ARBA" id="ARBA00005336"/>
    </source>
</evidence>
<comment type="similarity">
    <text evidence="2">Belongs to the glycosyl hydrolase 3 family.</text>
</comment>
<feature type="domain" description="Fibronectin type III-like" evidence="6">
    <location>
        <begin position="251"/>
        <end position="296"/>
    </location>
</feature>
<evidence type="ECO:0000313" key="7">
    <source>
        <dbReference type="EMBL" id="KAG6944765.1"/>
    </source>
</evidence>
<protein>
    <recommendedName>
        <fullName evidence="3">beta-glucosidase</fullName>
        <ecNumber evidence="3">3.2.1.21</ecNumber>
    </recommendedName>
</protein>
<accession>A0A8T1TPR7</accession>
<dbReference type="EMBL" id="JAENGZ010002129">
    <property type="protein sequence ID" value="KAG6944765.1"/>
    <property type="molecule type" value="Genomic_DNA"/>
</dbReference>
<feature type="non-terminal residue" evidence="7">
    <location>
        <position position="1"/>
    </location>
</feature>
<evidence type="ECO:0000256" key="5">
    <source>
        <dbReference type="ARBA" id="ARBA00023295"/>
    </source>
</evidence>
<keyword evidence="4" id="KW-0732">Signal</keyword>
<dbReference type="AlphaFoldDB" id="A0A8T1TPR7"/>
<dbReference type="PANTHER" id="PTHR30620:SF16">
    <property type="entry name" value="LYSOSOMAL BETA GLUCOSIDASE"/>
    <property type="match status" value="1"/>
</dbReference>
<evidence type="ECO:0000259" key="6">
    <source>
        <dbReference type="Pfam" id="PF14310"/>
    </source>
</evidence>
<comment type="catalytic activity">
    <reaction evidence="1">
        <text>Hydrolysis of terminal, non-reducing beta-D-glucosyl residues with release of beta-D-glucose.</text>
        <dbReference type="EC" id="3.2.1.21"/>
    </reaction>
</comment>
<dbReference type="Pfam" id="PF14310">
    <property type="entry name" value="Fn3-like"/>
    <property type="match status" value="1"/>
</dbReference>
<name>A0A8T1TPR7_9STRA</name>
<dbReference type="VEuPathDB" id="FungiDB:PC110_g20575"/>
<gene>
    <name evidence="7" type="ORF">JG687_00017661</name>
</gene>
<evidence type="ECO:0000256" key="1">
    <source>
        <dbReference type="ARBA" id="ARBA00000448"/>
    </source>
</evidence>
<evidence type="ECO:0000256" key="4">
    <source>
        <dbReference type="ARBA" id="ARBA00022729"/>
    </source>
</evidence>
<reference evidence="7" key="1">
    <citation type="submission" date="2021-01" db="EMBL/GenBank/DDBJ databases">
        <title>Phytophthora aleatoria, a newly-described species from Pinus radiata is distinct from Phytophthora cactorum isolates based on comparative genomics.</title>
        <authorList>
            <person name="Mcdougal R."/>
            <person name="Panda P."/>
            <person name="Williams N."/>
            <person name="Studholme D.J."/>
        </authorList>
    </citation>
    <scope>NUCLEOTIDE SEQUENCE</scope>
    <source>
        <strain evidence="7">NZFS 3830</strain>
    </source>
</reference>
<dbReference type="PANTHER" id="PTHR30620">
    <property type="entry name" value="PERIPLASMIC BETA-GLUCOSIDASE-RELATED"/>
    <property type="match status" value="1"/>
</dbReference>
<evidence type="ECO:0000313" key="8">
    <source>
        <dbReference type="Proteomes" id="UP000688947"/>
    </source>
</evidence>
<dbReference type="OrthoDB" id="105363at2759"/>
<comment type="caution">
    <text evidence="7">The sequence shown here is derived from an EMBL/GenBank/DDBJ whole genome shotgun (WGS) entry which is preliminary data.</text>
</comment>
<dbReference type="InterPro" id="IPR026891">
    <property type="entry name" value="Fn3-like"/>
</dbReference>
<proteinExistence type="inferred from homology"/>
<keyword evidence="5" id="KW-0378">Hydrolase</keyword>
<dbReference type="EC" id="3.2.1.21" evidence="3"/>
<dbReference type="GO" id="GO:0008422">
    <property type="term" value="F:beta-glucosidase activity"/>
    <property type="evidence" value="ECO:0007669"/>
    <property type="project" value="UniProtKB-EC"/>
</dbReference>
<evidence type="ECO:0000256" key="3">
    <source>
        <dbReference type="ARBA" id="ARBA00012744"/>
    </source>
</evidence>
<sequence length="296" mass="33437">SYNQTAACINHFIGYSKTTTGHDKDNVNIPDLDLLYYLMPPFKAVFEAVALTTMESYTSIYNLHDVKRVAATGEDAVDAEFIKYGLNILKENHHQEARLREIKMKKLQLGLYDNPVPGQQYVLMVGNEKDEEIALEWSSPVSTSTPSYESNYAEKPGDIENPALPEDQQEYAEALAATGTKIIALDGQAMAEILYGDVNPSVKLPITYPKDPTNIAIPYNDRVTTRCTWDNCWMQWDFGDDLSYAQRAGKETVMLFLSQPFRKISVPEMKMLKKFKKIELQEGESMDVSFSLSAED</sequence>
<dbReference type="GO" id="GO:0009251">
    <property type="term" value="P:glucan catabolic process"/>
    <property type="evidence" value="ECO:0007669"/>
    <property type="project" value="TreeGrafter"/>
</dbReference>
<dbReference type="Proteomes" id="UP000688947">
    <property type="component" value="Unassembled WGS sequence"/>
</dbReference>
<organism evidence="7 8">
    <name type="scientific">Phytophthora cactorum</name>
    <dbReference type="NCBI Taxonomy" id="29920"/>
    <lineage>
        <taxon>Eukaryota</taxon>
        <taxon>Sar</taxon>
        <taxon>Stramenopiles</taxon>
        <taxon>Oomycota</taxon>
        <taxon>Peronosporomycetes</taxon>
        <taxon>Peronosporales</taxon>
        <taxon>Peronosporaceae</taxon>
        <taxon>Phytophthora</taxon>
    </lineage>
</organism>
<keyword evidence="5" id="KW-0326">Glycosidase</keyword>